<proteinExistence type="predicted"/>
<protein>
    <submittedName>
        <fullName evidence="2">Uncharacterized protein</fullName>
    </submittedName>
</protein>
<keyword evidence="3" id="KW-1185">Reference proteome</keyword>
<gene>
    <name evidence="2" type="ORF">H0H81_001678</name>
</gene>
<dbReference type="AlphaFoldDB" id="A0A9P7KIL7"/>
<reference evidence="2" key="1">
    <citation type="submission" date="2021-02" db="EMBL/GenBank/DDBJ databases">
        <authorList>
            <person name="Nieuwenhuis M."/>
            <person name="Van De Peppel L.J.J."/>
        </authorList>
    </citation>
    <scope>NUCLEOTIDE SEQUENCE</scope>
    <source>
        <strain evidence="2">D49</strain>
    </source>
</reference>
<organism evidence="2 3">
    <name type="scientific">Sphagnurus paluster</name>
    <dbReference type="NCBI Taxonomy" id="117069"/>
    <lineage>
        <taxon>Eukaryota</taxon>
        <taxon>Fungi</taxon>
        <taxon>Dikarya</taxon>
        <taxon>Basidiomycota</taxon>
        <taxon>Agaricomycotina</taxon>
        <taxon>Agaricomycetes</taxon>
        <taxon>Agaricomycetidae</taxon>
        <taxon>Agaricales</taxon>
        <taxon>Tricholomatineae</taxon>
        <taxon>Lyophyllaceae</taxon>
        <taxon>Sphagnurus</taxon>
    </lineage>
</organism>
<evidence type="ECO:0000256" key="1">
    <source>
        <dbReference type="SAM" id="MobiDB-lite"/>
    </source>
</evidence>
<dbReference type="EMBL" id="JABCKI010000657">
    <property type="protein sequence ID" value="KAG5649875.1"/>
    <property type="molecule type" value="Genomic_DNA"/>
</dbReference>
<feature type="compositionally biased region" description="Basic and acidic residues" evidence="1">
    <location>
        <begin position="1"/>
        <end position="13"/>
    </location>
</feature>
<evidence type="ECO:0000313" key="3">
    <source>
        <dbReference type="Proteomes" id="UP000717328"/>
    </source>
</evidence>
<name>A0A9P7KIL7_9AGAR</name>
<comment type="caution">
    <text evidence="2">The sequence shown here is derived from an EMBL/GenBank/DDBJ whole genome shotgun (WGS) entry which is preliminary data.</text>
</comment>
<accession>A0A9P7KIL7</accession>
<sequence>MRDWDEADLDKTPLLEPEALKPGWSASPPARIEHRHQPGKDLNVMLGISKYNFHRDQALRPTREDGRVRVTRGSWSCAHVLPPGWVVEGTKSGSALSRRAMIGEQSPPMRGVCWFAMRAPAAKECRSAATHAAFVWQKTALISS</sequence>
<reference evidence="2" key="2">
    <citation type="submission" date="2021-10" db="EMBL/GenBank/DDBJ databases">
        <title>Phylogenomics reveals ancestral predisposition of the termite-cultivated fungus Termitomyces towards a domesticated lifestyle.</title>
        <authorList>
            <person name="Auxier B."/>
            <person name="Grum-Grzhimaylo A."/>
            <person name="Cardenas M.E."/>
            <person name="Lodge J.D."/>
            <person name="Laessoe T."/>
            <person name="Pedersen O."/>
            <person name="Smith M.E."/>
            <person name="Kuyper T.W."/>
            <person name="Franco-Molano E.A."/>
            <person name="Baroni T.J."/>
            <person name="Aanen D.K."/>
        </authorList>
    </citation>
    <scope>NUCLEOTIDE SEQUENCE</scope>
    <source>
        <strain evidence="2">D49</strain>
    </source>
</reference>
<dbReference type="Proteomes" id="UP000717328">
    <property type="component" value="Unassembled WGS sequence"/>
</dbReference>
<evidence type="ECO:0000313" key="2">
    <source>
        <dbReference type="EMBL" id="KAG5649875.1"/>
    </source>
</evidence>
<feature type="region of interest" description="Disordered" evidence="1">
    <location>
        <begin position="1"/>
        <end position="32"/>
    </location>
</feature>